<feature type="transmembrane region" description="Helical" evidence="1">
    <location>
        <begin position="12"/>
        <end position="33"/>
    </location>
</feature>
<evidence type="ECO:0008006" key="4">
    <source>
        <dbReference type="Google" id="ProtNLM"/>
    </source>
</evidence>
<gene>
    <name evidence="2" type="ORF">GCM10022271_23440</name>
</gene>
<proteinExistence type="predicted"/>
<keyword evidence="1" id="KW-0812">Transmembrane</keyword>
<comment type="caution">
    <text evidence="2">The sequence shown here is derived from an EMBL/GenBank/DDBJ whole genome shotgun (WGS) entry which is preliminary data.</text>
</comment>
<dbReference type="RefSeq" id="WP_344730792.1">
    <property type="nucleotide sequence ID" value="NZ_BAABBI010000004.1"/>
</dbReference>
<feature type="transmembrane region" description="Helical" evidence="1">
    <location>
        <begin position="39"/>
        <end position="55"/>
    </location>
</feature>
<reference evidence="3" key="1">
    <citation type="journal article" date="2019" name="Int. J. Syst. Evol. Microbiol.">
        <title>The Global Catalogue of Microorganisms (GCM) 10K type strain sequencing project: providing services to taxonomists for standard genome sequencing and annotation.</title>
        <authorList>
            <consortium name="The Broad Institute Genomics Platform"/>
            <consortium name="The Broad Institute Genome Sequencing Center for Infectious Disease"/>
            <person name="Wu L."/>
            <person name="Ma J."/>
        </authorList>
    </citation>
    <scope>NUCLEOTIDE SEQUENCE [LARGE SCALE GENOMIC DNA]</scope>
    <source>
        <strain evidence="3">JCM 17525</strain>
    </source>
</reference>
<dbReference type="EMBL" id="BAABBI010000004">
    <property type="protein sequence ID" value="GAA3790441.1"/>
    <property type="molecule type" value="Genomic_DNA"/>
</dbReference>
<evidence type="ECO:0000313" key="3">
    <source>
        <dbReference type="Proteomes" id="UP001501456"/>
    </source>
</evidence>
<feature type="transmembrane region" description="Helical" evidence="1">
    <location>
        <begin position="167"/>
        <end position="189"/>
    </location>
</feature>
<evidence type="ECO:0000256" key="1">
    <source>
        <dbReference type="SAM" id="Phobius"/>
    </source>
</evidence>
<evidence type="ECO:0000313" key="2">
    <source>
        <dbReference type="EMBL" id="GAA3790441.1"/>
    </source>
</evidence>
<accession>A0ABP7HDZ8</accession>
<feature type="transmembrane region" description="Helical" evidence="1">
    <location>
        <begin position="201"/>
        <end position="219"/>
    </location>
</feature>
<name>A0ABP7HDZ8_9FLAO</name>
<organism evidence="2 3">
    <name type="scientific">Corallibacter vietnamensis</name>
    <dbReference type="NCBI Taxonomy" id="904130"/>
    <lineage>
        <taxon>Bacteria</taxon>
        <taxon>Pseudomonadati</taxon>
        <taxon>Bacteroidota</taxon>
        <taxon>Flavobacteriia</taxon>
        <taxon>Flavobacteriales</taxon>
        <taxon>Flavobacteriaceae</taxon>
        <taxon>Corallibacter</taxon>
    </lineage>
</organism>
<keyword evidence="1" id="KW-0472">Membrane</keyword>
<dbReference type="Proteomes" id="UP001501456">
    <property type="component" value="Unassembled WGS sequence"/>
</dbReference>
<protein>
    <recommendedName>
        <fullName evidence="4">YcxB-like protein domain-containing protein</fullName>
    </recommendedName>
</protein>
<keyword evidence="3" id="KW-1185">Reference proteome</keyword>
<keyword evidence="1" id="KW-1133">Transmembrane helix</keyword>
<sequence>MNKIELNVASRGLYLLHYLGSPILAAIATIPLFKLFDDLNKLSFIVIYGGVWYITSRFTKKIPNGQVELEMKEDGIQVNWQKQFLLHNKSDQLIKWQNIKDYMFQPEQYFDLLRIRTKDKKKYKFSMIGENNDFPFFYEKLEETIKSKSTDDSIEIKRAKNIYESNYGLISAIFMGLVIIAVVIAFIFIEPKGNSSPNYGLLVASLAGGIFFIIQVISYRKKNKNDS</sequence>